<dbReference type="InterPro" id="IPR001851">
    <property type="entry name" value="ABC_transp_permease"/>
</dbReference>
<keyword evidence="3 7" id="KW-0812">Transmembrane</keyword>
<evidence type="ECO:0000313" key="8">
    <source>
        <dbReference type="EMBL" id="NAW12874.1"/>
    </source>
</evidence>
<protein>
    <submittedName>
        <fullName evidence="8">Branched-chain amino acid ABC transporter permease</fullName>
    </submittedName>
</protein>
<dbReference type="Proteomes" id="UP000448235">
    <property type="component" value="Unassembled WGS sequence"/>
</dbReference>
<keyword evidence="4 7" id="KW-1133">Transmembrane helix</keyword>
<feature type="transmembrane region" description="Helical" evidence="7">
    <location>
        <begin position="278"/>
        <end position="301"/>
    </location>
</feature>
<dbReference type="CDD" id="cd06581">
    <property type="entry name" value="TM_PBP1_LivM_like"/>
    <property type="match status" value="1"/>
</dbReference>
<evidence type="ECO:0000256" key="2">
    <source>
        <dbReference type="ARBA" id="ARBA00022475"/>
    </source>
</evidence>
<feature type="transmembrane region" description="Helical" evidence="7">
    <location>
        <begin position="83"/>
        <end position="101"/>
    </location>
</feature>
<feature type="transmembrane region" description="Helical" evidence="7">
    <location>
        <begin position="144"/>
        <end position="161"/>
    </location>
</feature>
<gene>
    <name evidence="8" type="ORF">GRB80_08450</name>
</gene>
<evidence type="ECO:0000256" key="4">
    <source>
        <dbReference type="ARBA" id="ARBA00022989"/>
    </source>
</evidence>
<evidence type="ECO:0000256" key="3">
    <source>
        <dbReference type="ARBA" id="ARBA00022692"/>
    </source>
</evidence>
<evidence type="ECO:0000313" key="9">
    <source>
        <dbReference type="Proteomes" id="UP000448235"/>
    </source>
</evidence>
<proteinExistence type="predicted"/>
<feature type="transmembrane region" description="Helical" evidence="7">
    <location>
        <begin position="26"/>
        <end position="43"/>
    </location>
</feature>
<dbReference type="InterPro" id="IPR043428">
    <property type="entry name" value="LivM-like"/>
</dbReference>
<dbReference type="GO" id="GO:0015658">
    <property type="term" value="F:branched-chain amino acid transmembrane transporter activity"/>
    <property type="evidence" value="ECO:0007669"/>
    <property type="project" value="InterPro"/>
</dbReference>
<feature type="transmembrane region" description="Helical" evidence="7">
    <location>
        <begin position="237"/>
        <end position="258"/>
    </location>
</feature>
<evidence type="ECO:0000256" key="1">
    <source>
        <dbReference type="ARBA" id="ARBA00004429"/>
    </source>
</evidence>
<dbReference type="AlphaFoldDB" id="A0A7X4VYW5"/>
<dbReference type="EMBL" id="WUTS01000001">
    <property type="protein sequence ID" value="NAW12874.1"/>
    <property type="molecule type" value="Genomic_DNA"/>
</dbReference>
<comment type="caution">
    <text evidence="8">The sequence shown here is derived from an EMBL/GenBank/DDBJ whole genome shotgun (WGS) entry which is preliminary data.</text>
</comment>
<dbReference type="GO" id="GO:0005886">
    <property type="term" value="C:plasma membrane"/>
    <property type="evidence" value="ECO:0007669"/>
    <property type="project" value="UniProtKB-SubCell"/>
</dbReference>
<dbReference type="Pfam" id="PF02653">
    <property type="entry name" value="BPD_transp_2"/>
    <property type="match status" value="1"/>
</dbReference>
<dbReference type="PANTHER" id="PTHR30482:SF17">
    <property type="entry name" value="ABC TRANSPORTER ATP-BINDING PROTEIN"/>
    <property type="match status" value="1"/>
</dbReference>
<name>A0A7X4VYW5_9GAMM</name>
<feature type="region of interest" description="Disordered" evidence="6">
    <location>
        <begin position="1"/>
        <end position="20"/>
    </location>
</feature>
<keyword evidence="2" id="KW-1003">Cell membrane</keyword>
<keyword evidence="5 7" id="KW-0472">Membrane</keyword>
<dbReference type="PANTHER" id="PTHR30482">
    <property type="entry name" value="HIGH-AFFINITY BRANCHED-CHAIN AMINO ACID TRANSPORT SYSTEM PERMEASE"/>
    <property type="match status" value="1"/>
</dbReference>
<comment type="subcellular location">
    <subcellularLocation>
        <location evidence="1">Cell inner membrane</location>
        <topology evidence="1">Multi-pass membrane protein</topology>
    </subcellularLocation>
</comment>
<sequence length="349" mass="36964">MTDPTPSGIALEAPSPSSPRRLGRRGVVQLLMLALLLVLPVAADLLGHPYYVSLASRLTLIAMAAVGLNLALGYGGMISFGHAAYFGLGGYIAGIGAYHAFDATAFMGLLPGSDNLLVLWPLAMLACGLLALLIGAVSLRTSGVYFIMITLAFAQMVYYFANSWPTYGGQDGLPIYLRNQLPGLDTQDPLTFFLICFTGLVLAMALTSRLMGSRFGAALTMARLNETRLATAGISPYPIRLLAFVVSAVITGLAGALYADLNGFVSPSMLSWHMSGELMVIVILGGVGRLYGPLAGAVLFISMETLLGGVTEYWQLFLGLVLLGVVLFARHGVMGWLAGRESPGREPHE</sequence>
<organism evidence="8 9">
    <name type="scientific">Halomonas icarae</name>
    <dbReference type="NCBI Taxonomy" id="2691040"/>
    <lineage>
        <taxon>Bacteria</taxon>
        <taxon>Pseudomonadati</taxon>
        <taxon>Pseudomonadota</taxon>
        <taxon>Gammaproteobacteria</taxon>
        <taxon>Oceanospirillales</taxon>
        <taxon>Halomonadaceae</taxon>
        <taxon>Halomonas</taxon>
    </lineage>
</organism>
<keyword evidence="9" id="KW-1185">Reference proteome</keyword>
<evidence type="ECO:0000256" key="7">
    <source>
        <dbReference type="SAM" id="Phobius"/>
    </source>
</evidence>
<feature type="transmembrane region" description="Helical" evidence="7">
    <location>
        <begin position="49"/>
        <end position="71"/>
    </location>
</feature>
<feature type="transmembrane region" description="Helical" evidence="7">
    <location>
        <begin position="116"/>
        <end position="137"/>
    </location>
</feature>
<reference evidence="8 9" key="1">
    <citation type="submission" date="2019-12" db="EMBL/GenBank/DDBJ databases">
        <title>Draft genome sequencing of Halomonas icarensis D1-1.</title>
        <authorList>
            <person name="Pandiyan K."/>
            <person name="Kushwaha P."/>
            <person name="Gowdham M."/>
            <person name="Chakdar H."/>
            <person name="Singh A."/>
            <person name="Kumar M."/>
            <person name="Saxena A.K."/>
        </authorList>
    </citation>
    <scope>NUCLEOTIDE SEQUENCE [LARGE SCALE GENOMIC DNA]</scope>
    <source>
        <strain evidence="8 9">D1-1</strain>
    </source>
</reference>
<evidence type="ECO:0000256" key="5">
    <source>
        <dbReference type="ARBA" id="ARBA00023136"/>
    </source>
</evidence>
<feature type="transmembrane region" description="Helical" evidence="7">
    <location>
        <begin position="190"/>
        <end position="211"/>
    </location>
</feature>
<accession>A0A7X4VYW5</accession>
<evidence type="ECO:0000256" key="6">
    <source>
        <dbReference type="SAM" id="MobiDB-lite"/>
    </source>
</evidence>
<feature type="transmembrane region" description="Helical" evidence="7">
    <location>
        <begin position="313"/>
        <end position="333"/>
    </location>
</feature>